<accession>A0ABQ3MML3</accession>
<dbReference type="Gene3D" id="2.60.40.10">
    <property type="entry name" value="Immunoglobulins"/>
    <property type="match status" value="1"/>
</dbReference>
<keyword evidence="1" id="KW-0326">Glycosidase</keyword>
<evidence type="ECO:0000313" key="5">
    <source>
        <dbReference type="EMBL" id="GHH44095.1"/>
    </source>
</evidence>
<gene>
    <name evidence="5" type="ORF">GCM10017774_43030</name>
</gene>
<dbReference type="EMBL" id="BNAR01000006">
    <property type="protein sequence ID" value="GHH44095.1"/>
    <property type="molecule type" value="Genomic_DNA"/>
</dbReference>
<name>A0ABQ3MML3_9PSEU</name>
<dbReference type="InterPro" id="IPR003961">
    <property type="entry name" value="FN3_dom"/>
</dbReference>
<feature type="region of interest" description="Disordered" evidence="3">
    <location>
        <begin position="359"/>
        <end position="438"/>
    </location>
</feature>
<keyword evidence="2" id="KW-0624">Polysaccharide degradation</keyword>
<dbReference type="CDD" id="cd00063">
    <property type="entry name" value="FN3"/>
    <property type="match status" value="1"/>
</dbReference>
<feature type="compositionally biased region" description="Pro residues" evidence="3">
    <location>
        <begin position="378"/>
        <end position="389"/>
    </location>
</feature>
<comment type="caution">
    <text evidence="5">The sequence shown here is derived from an EMBL/GenBank/DDBJ whole genome shotgun (WGS) entry which is preliminary data.</text>
</comment>
<organism evidence="5 6">
    <name type="scientific">Lentzea cavernae</name>
    <dbReference type="NCBI Taxonomy" id="2020703"/>
    <lineage>
        <taxon>Bacteria</taxon>
        <taxon>Bacillati</taxon>
        <taxon>Actinomycetota</taxon>
        <taxon>Actinomycetes</taxon>
        <taxon>Pseudonocardiales</taxon>
        <taxon>Pseudonocardiaceae</taxon>
        <taxon>Lentzea</taxon>
    </lineage>
</organism>
<evidence type="ECO:0000313" key="6">
    <source>
        <dbReference type="Proteomes" id="UP000605568"/>
    </source>
</evidence>
<keyword evidence="1" id="KW-0378">Hydrolase</keyword>
<sequence>MYARGYPSCVQIRKWGRRSAGERNRAARWPVALLVVVAVGAVTAALTGAAKPVSGLEFLQSGHWVVNLALGQAVHVDGASKKPDGQVPLPHVDQGSQVVQSPTSGYVVGSADVTEFDKSTLSVERTSPLPSDGERPLAVEVAGGPYLVYAGSGQVVRLGSEPKILSAGRGLGSPVTTDDATLWMHRAETGAICSWARGADELSCPATAPAGHAGGLTVNGGKPVFVDATEGTMSTVEATGMGVQKPLGLRLPPTARVAPADVAGKIAVLDPDTDRLHLVSAGSNPVTVVLPAGEYSSPSVTGTSVVLLDRGNNVLRTYGGDGRERKTTPIPVEKGEPRLSRGEDARVYVDGAEGKHVVVVDGDGSITPVPVQGKGELPPQPTPVQPPPATVATPDRQPPVRQEPAPPVTPSRQPQKQVPPPAPPPPPPPIPATPPGMPGNLAVRIAAPASDATVTWTAAPANGAPVTGYVVTWVREDGSRPGSATVPGLSHVIAGIWSGRDVAFTVTVAAVNSAGRGTPASVRTAATAQPTITLSRGGSASKECGEPNCAWMRMVFEGFEPGATLDVMPHSSHPGYSNPGHRLRADSAGNANLQAFYYHGVGHTVWVTAGGVTSNRLTWTAG</sequence>
<evidence type="ECO:0000256" key="1">
    <source>
        <dbReference type="ARBA" id="ARBA00023295"/>
    </source>
</evidence>
<evidence type="ECO:0000256" key="2">
    <source>
        <dbReference type="ARBA" id="ARBA00023326"/>
    </source>
</evidence>
<keyword evidence="2" id="KW-0119">Carbohydrate metabolism</keyword>
<feature type="compositionally biased region" description="Basic and acidic residues" evidence="3">
    <location>
        <begin position="321"/>
        <end position="343"/>
    </location>
</feature>
<dbReference type="Pfam" id="PF00041">
    <property type="entry name" value="fn3"/>
    <property type="match status" value="1"/>
</dbReference>
<dbReference type="InterPro" id="IPR013783">
    <property type="entry name" value="Ig-like_fold"/>
</dbReference>
<reference evidence="6" key="1">
    <citation type="journal article" date="2019" name="Int. J. Syst. Evol. Microbiol.">
        <title>The Global Catalogue of Microorganisms (GCM) 10K type strain sequencing project: providing services to taxonomists for standard genome sequencing and annotation.</title>
        <authorList>
            <consortium name="The Broad Institute Genomics Platform"/>
            <consortium name="The Broad Institute Genome Sequencing Center for Infectious Disease"/>
            <person name="Wu L."/>
            <person name="Ma J."/>
        </authorList>
    </citation>
    <scope>NUCLEOTIDE SEQUENCE [LARGE SCALE GENOMIC DNA]</scope>
    <source>
        <strain evidence="6">CGMCC 4.7367</strain>
    </source>
</reference>
<feature type="region of interest" description="Disordered" evidence="3">
    <location>
        <begin position="318"/>
        <end position="343"/>
    </location>
</feature>
<dbReference type="SUPFAM" id="SSF49265">
    <property type="entry name" value="Fibronectin type III"/>
    <property type="match status" value="1"/>
</dbReference>
<dbReference type="SMART" id="SM00060">
    <property type="entry name" value="FN3"/>
    <property type="match status" value="1"/>
</dbReference>
<proteinExistence type="predicted"/>
<dbReference type="InterPro" id="IPR011044">
    <property type="entry name" value="Quino_amine_DH_bsu"/>
</dbReference>
<evidence type="ECO:0000256" key="3">
    <source>
        <dbReference type="SAM" id="MobiDB-lite"/>
    </source>
</evidence>
<feature type="domain" description="Fibronectin type-III" evidence="4">
    <location>
        <begin position="437"/>
        <end position="530"/>
    </location>
</feature>
<keyword evidence="6" id="KW-1185">Reference proteome</keyword>
<dbReference type="PROSITE" id="PS50853">
    <property type="entry name" value="FN3"/>
    <property type="match status" value="1"/>
</dbReference>
<protein>
    <recommendedName>
        <fullName evidence="4">Fibronectin type-III domain-containing protein</fullName>
    </recommendedName>
</protein>
<dbReference type="SUPFAM" id="SSF50969">
    <property type="entry name" value="YVTN repeat-like/Quinoprotein amine dehydrogenase"/>
    <property type="match status" value="1"/>
</dbReference>
<dbReference type="Proteomes" id="UP000605568">
    <property type="component" value="Unassembled WGS sequence"/>
</dbReference>
<evidence type="ECO:0000259" key="4">
    <source>
        <dbReference type="PROSITE" id="PS50853"/>
    </source>
</evidence>
<dbReference type="InterPro" id="IPR036116">
    <property type="entry name" value="FN3_sf"/>
</dbReference>
<feature type="compositionally biased region" description="Pro residues" evidence="3">
    <location>
        <begin position="417"/>
        <end position="437"/>
    </location>
</feature>